<proteinExistence type="predicted"/>
<accession>G4Q566</accession>
<name>G4Q566_ACIIR</name>
<dbReference type="Proteomes" id="UP000007093">
    <property type="component" value="Chromosome"/>
</dbReference>
<dbReference type="AlphaFoldDB" id="G4Q566"/>
<keyword evidence="2" id="KW-1185">Reference proteome</keyword>
<organism evidence="1 2">
    <name type="scientific">Acidaminococcus intestini (strain RyC-MR95)</name>
    <dbReference type="NCBI Taxonomy" id="568816"/>
    <lineage>
        <taxon>Bacteria</taxon>
        <taxon>Bacillati</taxon>
        <taxon>Bacillota</taxon>
        <taxon>Negativicutes</taxon>
        <taxon>Acidaminococcales</taxon>
        <taxon>Acidaminococcaceae</taxon>
        <taxon>Acidaminococcus</taxon>
    </lineage>
</organism>
<sequence length="51" mass="5986">MLFVANISRSFPLKTSNIVVLYMMKYPYDNKAHLDAAKIIRSITGYIYNHY</sequence>
<evidence type="ECO:0000313" key="2">
    <source>
        <dbReference type="Proteomes" id="UP000007093"/>
    </source>
</evidence>
<protein>
    <submittedName>
        <fullName evidence="1">Uncharacterized protein</fullName>
    </submittedName>
</protein>
<dbReference type="STRING" id="568816.Acin_0816"/>
<reference evidence="1 2" key="1">
    <citation type="journal article" date="2011" name="J. Bacteriol.">
        <title>Complete genome sequence of Acidaminococcus intestini RYC-MR95, a Gram-negative bacterium from the phylum Firmicutes.</title>
        <authorList>
            <person name="D'Auria G."/>
            <person name="Galan J.C."/>
            <person name="Rodriguez-Alcayna M."/>
            <person name="Moya A."/>
            <person name="Baquero F."/>
            <person name="Latorre A."/>
        </authorList>
    </citation>
    <scope>NUCLEOTIDE SEQUENCE [LARGE SCALE GENOMIC DNA]</scope>
    <source>
        <strain evidence="1 2">RyC-MR95</strain>
    </source>
</reference>
<gene>
    <name evidence="1" type="ordered locus">Acin_0816</name>
</gene>
<dbReference type="KEGG" id="ain:Acin_0816"/>
<dbReference type="HOGENOM" id="CLU_3094510_0_0_9"/>
<evidence type="ECO:0000313" key="1">
    <source>
        <dbReference type="EMBL" id="AEQ22048.1"/>
    </source>
</evidence>
<dbReference type="InParanoid" id="G4Q566"/>
<dbReference type="EMBL" id="CP003058">
    <property type="protein sequence ID" value="AEQ22048.1"/>
    <property type="molecule type" value="Genomic_DNA"/>
</dbReference>